<accession>A0A671PKK2</accession>
<dbReference type="InterPro" id="IPR001128">
    <property type="entry name" value="Cyt_P450"/>
</dbReference>
<dbReference type="GO" id="GO:0004497">
    <property type="term" value="F:monooxygenase activity"/>
    <property type="evidence" value="ECO:0007669"/>
    <property type="project" value="InterPro"/>
</dbReference>
<dbReference type="Ensembl" id="ENSSANT00000063326.1">
    <property type="protein sequence ID" value="ENSSANP00000059535.1"/>
    <property type="gene ID" value="ENSSANG00000029757.1"/>
</dbReference>
<organism evidence="2 3">
    <name type="scientific">Sinocyclocheilus anshuiensis</name>
    <dbReference type="NCBI Taxonomy" id="1608454"/>
    <lineage>
        <taxon>Eukaryota</taxon>
        <taxon>Metazoa</taxon>
        <taxon>Chordata</taxon>
        <taxon>Craniata</taxon>
        <taxon>Vertebrata</taxon>
        <taxon>Euteleostomi</taxon>
        <taxon>Actinopterygii</taxon>
        <taxon>Neopterygii</taxon>
        <taxon>Teleostei</taxon>
        <taxon>Ostariophysi</taxon>
        <taxon>Cypriniformes</taxon>
        <taxon>Cyprinidae</taxon>
        <taxon>Cyprininae</taxon>
        <taxon>Sinocyclocheilus</taxon>
    </lineage>
</organism>
<dbReference type="Gene3D" id="1.10.630.10">
    <property type="entry name" value="Cytochrome P450"/>
    <property type="match status" value="1"/>
</dbReference>
<reference evidence="2" key="2">
    <citation type="submission" date="2025-09" db="UniProtKB">
        <authorList>
            <consortium name="Ensembl"/>
        </authorList>
    </citation>
    <scope>IDENTIFICATION</scope>
</reference>
<name>A0A671PKK2_9TELE</name>
<proteinExistence type="inferred from homology"/>
<keyword evidence="3" id="KW-1185">Reference proteome</keyword>
<sequence>IDNMPYTNAIHEIQRIGNIVPLNLVRSTVKETQIGKYFIPKVGLELLSLDAYPAF</sequence>
<dbReference type="GO" id="GO:0005506">
    <property type="term" value="F:iron ion binding"/>
    <property type="evidence" value="ECO:0007669"/>
    <property type="project" value="InterPro"/>
</dbReference>
<protein>
    <submittedName>
        <fullName evidence="2">Uncharacterized protein</fullName>
    </submittedName>
</protein>
<evidence type="ECO:0000313" key="2">
    <source>
        <dbReference type="Ensembl" id="ENSSANP00000059535.1"/>
    </source>
</evidence>
<dbReference type="AlphaFoldDB" id="A0A671PKK2"/>
<dbReference type="Pfam" id="PF00067">
    <property type="entry name" value="p450"/>
    <property type="match status" value="1"/>
</dbReference>
<dbReference type="GO" id="GO:0020037">
    <property type="term" value="F:heme binding"/>
    <property type="evidence" value="ECO:0007669"/>
    <property type="project" value="InterPro"/>
</dbReference>
<dbReference type="Proteomes" id="UP000472260">
    <property type="component" value="Unassembled WGS sequence"/>
</dbReference>
<dbReference type="InterPro" id="IPR036396">
    <property type="entry name" value="Cyt_P450_sf"/>
</dbReference>
<evidence type="ECO:0000313" key="3">
    <source>
        <dbReference type="Proteomes" id="UP000472260"/>
    </source>
</evidence>
<reference evidence="2" key="1">
    <citation type="submission" date="2025-08" db="UniProtKB">
        <authorList>
            <consortium name="Ensembl"/>
        </authorList>
    </citation>
    <scope>IDENTIFICATION</scope>
</reference>
<comment type="similarity">
    <text evidence="1">Belongs to the cytochrome P450 family.</text>
</comment>
<dbReference type="GO" id="GO:0016705">
    <property type="term" value="F:oxidoreductase activity, acting on paired donors, with incorporation or reduction of molecular oxygen"/>
    <property type="evidence" value="ECO:0007669"/>
    <property type="project" value="InterPro"/>
</dbReference>
<evidence type="ECO:0000256" key="1">
    <source>
        <dbReference type="ARBA" id="ARBA00010617"/>
    </source>
</evidence>
<dbReference type="SUPFAM" id="SSF48264">
    <property type="entry name" value="Cytochrome P450"/>
    <property type="match status" value="1"/>
</dbReference>